<dbReference type="Gene3D" id="1.20.1260.20">
    <property type="entry name" value="PPE superfamily"/>
    <property type="match status" value="1"/>
</dbReference>
<proteinExistence type="inferred from homology"/>
<gene>
    <name evidence="4" type="ORF">DFR76_113165</name>
</gene>
<evidence type="ECO:0000313" key="5">
    <source>
        <dbReference type="Proteomes" id="UP000254869"/>
    </source>
</evidence>
<evidence type="ECO:0000256" key="2">
    <source>
        <dbReference type="SAM" id="MobiDB-lite"/>
    </source>
</evidence>
<dbReference type="InterPro" id="IPR038332">
    <property type="entry name" value="PPE_sf"/>
</dbReference>
<feature type="region of interest" description="Disordered" evidence="2">
    <location>
        <begin position="331"/>
        <end position="367"/>
    </location>
</feature>
<dbReference type="AlphaFoldDB" id="A0A370HT18"/>
<dbReference type="Proteomes" id="UP000254869">
    <property type="component" value="Unassembled WGS sequence"/>
</dbReference>
<keyword evidence="5" id="KW-1185">Reference proteome</keyword>
<dbReference type="RefSeq" id="WP_068008673.1">
    <property type="nucleotide sequence ID" value="NZ_QQBC01000013.1"/>
</dbReference>
<dbReference type="STRING" id="1210086.GCA_001613105_07629"/>
<evidence type="ECO:0000259" key="3">
    <source>
        <dbReference type="Pfam" id="PF00823"/>
    </source>
</evidence>
<accession>A0A370HT18</accession>
<organism evidence="4 5">
    <name type="scientific">Nocardia pseudobrasiliensis</name>
    <dbReference type="NCBI Taxonomy" id="45979"/>
    <lineage>
        <taxon>Bacteria</taxon>
        <taxon>Bacillati</taxon>
        <taxon>Actinomycetota</taxon>
        <taxon>Actinomycetes</taxon>
        <taxon>Mycobacteriales</taxon>
        <taxon>Nocardiaceae</taxon>
        <taxon>Nocardia</taxon>
    </lineage>
</organism>
<name>A0A370HT18_9NOCA</name>
<evidence type="ECO:0000313" key="4">
    <source>
        <dbReference type="EMBL" id="RDI61663.1"/>
    </source>
</evidence>
<feature type="domain" description="PPE" evidence="3">
    <location>
        <begin position="10"/>
        <end position="167"/>
    </location>
</feature>
<dbReference type="InterPro" id="IPR000030">
    <property type="entry name" value="PPE_dom"/>
</dbReference>
<dbReference type="Pfam" id="PF00823">
    <property type="entry name" value="PPE"/>
    <property type="match status" value="1"/>
</dbReference>
<comment type="similarity">
    <text evidence="1">Belongs to the mycobacterial PPE family.</text>
</comment>
<sequence length="396" mass="38077">MTAGITGVFWLPRMAEANSISLNAGAHAIPISAAATAWGALTAAWVDATATVARVMAELGVGMQGVNGIAALARLTGFTSWAEGQSVLAAAMGAKAAANATAYTVASLAMPSLPEIAAVEALRVAAHAHGGDLDGSAEVAEAAKAAMDLRAALVMETYEAATSAAVVTPNQFLMPPPIANGAGSADGGAQNTETAFQEGGAVDPVQAAVGAAQAFLSNPGVAGAATQAAQFAGSVASTGVTTAGHVASGAIAAVTNATAAPAVTAGTPMMAGMGAVAAGGGAAATRAVSFGGSVGIGNGAGSLKLPEGWGAGNVLGGSNPAVAAAAPEPSVVQMSGGPAPARTNATGGNPLLGHQVREDEEEDGQHKSADYLRGEHFADGRVIAEGVIGGAPTGER</sequence>
<comment type="caution">
    <text evidence="4">The sequence shown here is derived from an EMBL/GenBank/DDBJ whole genome shotgun (WGS) entry which is preliminary data.</text>
</comment>
<protein>
    <submittedName>
        <fullName evidence="4">PPE family protein</fullName>
    </submittedName>
</protein>
<dbReference type="EMBL" id="QQBC01000013">
    <property type="protein sequence ID" value="RDI61663.1"/>
    <property type="molecule type" value="Genomic_DNA"/>
</dbReference>
<dbReference type="SUPFAM" id="SSF140459">
    <property type="entry name" value="PE/PPE dimer-like"/>
    <property type="match status" value="1"/>
</dbReference>
<evidence type="ECO:0000256" key="1">
    <source>
        <dbReference type="ARBA" id="ARBA00010652"/>
    </source>
</evidence>
<reference evidence="4 5" key="1">
    <citation type="submission" date="2018-07" db="EMBL/GenBank/DDBJ databases">
        <title>Genomic Encyclopedia of Type Strains, Phase IV (KMG-IV): sequencing the most valuable type-strain genomes for metagenomic binning, comparative biology and taxonomic classification.</title>
        <authorList>
            <person name="Goeker M."/>
        </authorList>
    </citation>
    <scope>NUCLEOTIDE SEQUENCE [LARGE SCALE GENOMIC DNA]</scope>
    <source>
        <strain evidence="4 5">DSM 44290</strain>
    </source>
</reference>